<protein>
    <recommendedName>
        <fullName evidence="3">Rna-directed dna polymerase from mobile element jockey-like</fullName>
    </recommendedName>
</protein>
<dbReference type="Proteomes" id="UP001145742">
    <property type="component" value="Unassembled WGS sequence"/>
</dbReference>
<name>A0ABQ9CX07_9PASS</name>
<gene>
    <name evidence="1" type="ORF">WISP_125912</name>
</gene>
<comment type="caution">
    <text evidence="1">The sequence shown here is derived from an EMBL/GenBank/DDBJ whole genome shotgun (WGS) entry which is preliminary data.</text>
</comment>
<keyword evidence="2" id="KW-1185">Reference proteome</keyword>
<evidence type="ECO:0000313" key="1">
    <source>
        <dbReference type="EMBL" id="KAJ7407526.1"/>
    </source>
</evidence>
<dbReference type="EMBL" id="WHWB01034598">
    <property type="protein sequence ID" value="KAJ7407526.1"/>
    <property type="molecule type" value="Genomic_DNA"/>
</dbReference>
<evidence type="ECO:0000313" key="2">
    <source>
        <dbReference type="Proteomes" id="UP001145742"/>
    </source>
</evidence>
<proteinExistence type="predicted"/>
<reference evidence="1" key="1">
    <citation type="submission" date="2019-10" db="EMBL/GenBank/DDBJ databases">
        <authorList>
            <person name="Soares A.E.R."/>
            <person name="Aleixo A."/>
            <person name="Schneider P."/>
            <person name="Miyaki C.Y."/>
            <person name="Schneider M.P."/>
            <person name="Mello C."/>
            <person name="Vasconcelos A.T.R."/>
        </authorList>
    </citation>
    <scope>NUCLEOTIDE SEQUENCE</scope>
    <source>
        <tissue evidence="1">Muscle</tissue>
    </source>
</reference>
<accession>A0ABQ9CX07</accession>
<evidence type="ECO:0008006" key="3">
    <source>
        <dbReference type="Google" id="ProtNLM"/>
    </source>
</evidence>
<dbReference type="PANTHER" id="PTHR33332">
    <property type="entry name" value="REVERSE TRANSCRIPTASE DOMAIN-CONTAINING PROTEIN"/>
    <property type="match status" value="1"/>
</dbReference>
<organism evidence="1 2">
    <name type="scientific">Willisornis vidua</name>
    <name type="common">Xingu scale-backed antbird</name>
    <dbReference type="NCBI Taxonomy" id="1566151"/>
    <lineage>
        <taxon>Eukaryota</taxon>
        <taxon>Metazoa</taxon>
        <taxon>Chordata</taxon>
        <taxon>Craniata</taxon>
        <taxon>Vertebrata</taxon>
        <taxon>Euteleostomi</taxon>
        <taxon>Archelosauria</taxon>
        <taxon>Archosauria</taxon>
        <taxon>Dinosauria</taxon>
        <taxon>Saurischia</taxon>
        <taxon>Theropoda</taxon>
        <taxon>Coelurosauria</taxon>
        <taxon>Aves</taxon>
        <taxon>Neognathae</taxon>
        <taxon>Neoaves</taxon>
        <taxon>Telluraves</taxon>
        <taxon>Australaves</taxon>
        <taxon>Passeriformes</taxon>
        <taxon>Thamnophilidae</taxon>
        <taxon>Willisornis</taxon>
    </lineage>
</organism>
<sequence>MIRHQAKNIHWGQCSTEQVAQICVLRGAIDSLKDTEGLQRDLNKLKDWAITNHMKFKKVKCWLLHLGWGNPGCMYRLENEMLESSAMERNPAVLVNGKLNVLKELTGKDVLPDFLLVNRNGLMSEVEICSCLGQSDHAVEFKISSVRTKSASKTSTLDMRRADFRLYRELVRLHLRPPVLFSIFINDLNEGLEGILRKFAENTVIGMTLDSLREALQRDLNKLKDWAITNHMKFKKVKCWLLHLGWGNPGCMYRLENEMLESSAMERNLGVLANGKLKLSQQCLGSQEGQPCPGGHQTKHCQQVEGEDCPALLCTGAASP</sequence>